<evidence type="ECO:0000256" key="3">
    <source>
        <dbReference type="SAM" id="Phobius"/>
    </source>
</evidence>
<evidence type="ECO:0000313" key="6">
    <source>
        <dbReference type="Proteomes" id="UP000247099"/>
    </source>
</evidence>
<evidence type="ECO:0000256" key="2">
    <source>
        <dbReference type="ARBA" id="ARBA00007639"/>
    </source>
</evidence>
<dbReference type="Proteomes" id="UP000247099">
    <property type="component" value="Unassembled WGS sequence"/>
</dbReference>
<feature type="transmembrane region" description="Helical" evidence="3">
    <location>
        <begin position="28"/>
        <end position="49"/>
    </location>
</feature>
<evidence type="ECO:0000256" key="1">
    <source>
        <dbReference type="ARBA" id="ARBA00004196"/>
    </source>
</evidence>
<dbReference type="SUPFAM" id="SSF53822">
    <property type="entry name" value="Periplasmic binding protein-like I"/>
    <property type="match status" value="1"/>
</dbReference>
<protein>
    <recommendedName>
        <fullName evidence="4">Periplasmic binding protein domain-containing protein</fullName>
    </recommendedName>
</protein>
<reference evidence="5 6" key="1">
    <citation type="submission" date="2018-05" db="EMBL/GenBank/DDBJ databases">
        <title>Coraliomargarita sinensis sp. nov., isolated from a marine solar saltern.</title>
        <authorList>
            <person name="Zhou L.Y."/>
        </authorList>
    </citation>
    <scope>NUCLEOTIDE SEQUENCE [LARGE SCALE GENOMIC DNA]</scope>
    <source>
        <strain evidence="5 6">WN38</strain>
    </source>
</reference>
<dbReference type="InterPro" id="IPR025997">
    <property type="entry name" value="SBP_2_dom"/>
</dbReference>
<proteinExistence type="inferred from homology"/>
<dbReference type="EMBL" id="QHJQ01000007">
    <property type="protein sequence ID" value="PXA03744.1"/>
    <property type="molecule type" value="Genomic_DNA"/>
</dbReference>
<keyword evidence="3" id="KW-0472">Membrane</keyword>
<sequence length="353" mass="39383">MGVKGSQVQILSARPFFFLLNRQPAADFFVYFAVLKFLIRSILVGAALLQFASAQNREVLGEYKIAIIGRDQEDTIYQAAHLGAKDAALEMSKKYAIDVELLIATPEASQGGSQPTSLAELFVDEADGFIISPGASDVVASSINFAMQQGQEVIFFESKLEEVEPMAAILADEKQAGRLAGKAILKRLPTQGRVAILTSTSPTPQLKERLDGVRAALGYRRIEKVIPTEPNYHAAIKTIREAEEADRNDHIKGWIFLEDWPLLGMPALPWKPGRLPVVAIQSSPSAFIYTDKGYLEALVVHPYYEWGYTGVVTMVEKLHNDKAPETSTILTQPKVIDWRNLKDYREQWQTWFK</sequence>
<dbReference type="InterPro" id="IPR028082">
    <property type="entry name" value="Peripla_BP_I"/>
</dbReference>
<organism evidence="5 6">
    <name type="scientific">Coraliomargarita sinensis</name>
    <dbReference type="NCBI Taxonomy" id="2174842"/>
    <lineage>
        <taxon>Bacteria</taxon>
        <taxon>Pseudomonadati</taxon>
        <taxon>Verrucomicrobiota</taxon>
        <taxon>Opitutia</taxon>
        <taxon>Puniceicoccales</taxon>
        <taxon>Coraliomargaritaceae</taxon>
        <taxon>Coraliomargarita</taxon>
    </lineage>
</organism>
<dbReference type="Pfam" id="PF13407">
    <property type="entry name" value="Peripla_BP_4"/>
    <property type="match status" value="1"/>
</dbReference>
<dbReference type="PANTHER" id="PTHR30036">
    <property type="entry name" value="D-XYLOSE-BINDING PERIPLASMIC PROTEIN"/>
    <property type="match status" value="1"/>
</dbReference>
<comment type="caution">
    <text evidence="5">The sequence shown here is derived from an EMBL/GenBank/DDBJ whole genome shotgun (WGS) entry which is preliminary data.</text>
</comment>
<feature type="domain" description="Periplasmic binding protein" evidence="4">
    <location>
        <begin position="65"/>
        <end position="318"/>
    </location>
</feature>
<dbReference type="InParanoid" id="A0A317ZE97"/>
<keyword evidence="3" id="KW-1133">Transmembrane helix</keyword>
<accession>A0A317ZE97</accession>
<comment type="similarity">
    <text evidence="2">Belongs to the bacterial solute-binding protein 2 family.</text>
</comment>
<gene>
    <name evidence="5" type="ORF">DDZ13_10645</name>
</gene>
<dbReference type="GO" id="GO:0030246">
    <property type="term" value="F:carbohydrate binding"/>
    <property type="evidence" value="ECO:0007669"/>
    <property type="project" value="TreeGrafter"/>
</dbReference>
<dbReference type="PANTHER" id="PTHR30036:SF7">
    <property type="entry name" value="ABC TRANSPORTER PERIPLASMIC-BINDING PROTEIN YPHF"/>
    <property type="match status" value="1"/>
</dbReference>
<evidence type="ECO:0000259" key="4">
    <source>
        <dbReference type="Pfam" id="PF13407"/>
    </source>
</evidence>
<dbReference type="GO" id="GO:0030288">
    <property type="term" value="C:outer membrane-bounded periplasmic space"/>
    <property type="evidence" value="ECO:0007669"/>
    <property type="project" value="TreeGrafter"/>
</dbReference>
<dbReference type="Gene3D" id="3.40.50.2300">
    <property type="match status" value="2"/>
</dbReference>
<dbReference type="AlphaFoldDB" id="A0A317ZE97"/>
<name>A0A317ZE97_9BACT</name>
<keyword evidence="3" id="KW-0812">Transmembrane</keyword>
<keyword evidence="6" id="KW-1185">Reference proteome</keyword>
<evidence type="ECO:0000313" key="5">
    <source>
        <dbReference type="EMBL" id="PXA03744.1"/>
    </source>
</evidence>
<dbReference type="InterPro" id="IPR050555">
    <property type="entry name" value="Bact_Solute-Bind_Prot2"/>
</dbReference>
<comment type="subcellular location">
    <subcellularLocation>
        <location evidence="1">Cell envelope</location>
    </subcellularLocation>
</comment>